<dbReference type="Gene3D" id="1.10.10.10">
    <property type="entry name" value="Winged helix-like DNA-binding domain superfamily/Winged helix DNA-binding domain"/>
    <property type="match status" value="1"/>
</dbReference>
<sequence length="223" mass="24443">MQLFSRKRSVHAVSALADPLRAKIYEYLRRTTAPASRDAVAQALDLPRNTVSFQLERLAKEGLLTYEFRKLGETSGPGSGRPSKLYSLVTQEIEASVPHREYTLAAHIMAQAIERATQEQRPVNELLAEVSRESGQALAASGESLEQMLAKGGYLPETDKAGSIHLTDCPFHQLSAQFRDTVCMMNRELLGAVVETSDAPYTPCPVSPEGGHCCVRLDPTSNK</sequence>
<protein>
    <submittedName>
        <fullName evidence="1">ArsR family transcriptional regulator</fullName>
    </submittedName>
</protein>
<dbReference type="GeneID" id="303302474"/>
<dbReference type="Proteomes" id="UP000606115">
    <property type="component" value="Unassembled WGS sequence"/>
</dbReference>
<dbReference type="InterPro" id="IPR036388">
    <property type="entry name" value="WH-like_DNA-bd_sf"/>
</dbReference>
<dbReference type="SUPFAM" id="SSF46785">
    <property type="entry name" value="Winged helix' DNA-binding domain"/>
    <property type="match status" value="1"/>
</dbReference>
<organism evidence="1 2">
    <name type="scientific">Glutamicibacter ardleyensis</name>
    <dbReference type="NCBI Taxonomy" id="225894"/>
    <lineage>
        <taxon>Bacteria</taxon>
        <taxon>Bacillati</taxon>
        <taxon>Actinomycetota</taxon>
        <taxon>Actinomycetes</taxon>
        <taxon>Micrococcales</taxon>
        <taxon>Micrococcaceae</taxon>
        <taxon>Glutamicibacter</taxon>
    </lineage>
</organism>
<dbReference type="InterPro" id="IPR011991">
    <property type="entry name" value="ArsR-like_HTH"/>
</dbReference>
<dbReference type="RefSeq" id="WP_188682846.1">
    <property type="nucleotide sequence ID" value="NZ_BMKX01000001.1"/>
</dbReference>
<proteinExistence type="predicted"/>
<keyword evidence="2" id="KW-1185">Reference proteome</keyword>
<evidence type="ECO:0000313" key="1">
    <source>
        <dbReference type="EMBL" id="GGJ45968.1"/>
    </source>
</evidence>
<reference evidence="2" key="1">
    <citation type="journal article" date="2019" name="Int. J. Syst. Evol. Microbiol.">
        <title>The Global Catalogue of Microorganisms (GCM) 10K type strain sequencing project: providing services to taxonomists for standard genome sequencing and annotation.</title>
        <authorList>
            <consortium name="The Broad Institute Genomics Platform"/>
            <consortium name="The Broad Institute Genome Sequencing Center for Infectious Disease"/>
            <person name="Wu L."/>
            <person name="Ma J."/>
        </authorList>
    </citation>
    <scope>NUCLEOTIDE SEQUENCE [LARGE SCALE GENOMIC DNA]</scope>
    <source>
        <strain evidence="2">CGMCC 1.3685</strain>
    </source>
</reference>
<comment type="caution">
    <text evidence="1">The sequence shown here is derived from an EMBL/GenBank/DDBJ whole genome shotgun (WGS) entry which is preliminary data.</text>
</comment>
<name>A0ABQ2D4H5_9MICC</name>
<evidence type="ECO:0000313" key="2">
    <source>
        <dbReference type="Proteomes" id="UP000606115"/>
    </source>
</evidence>
<accession>A0ABQ2D4H5</accession>
<dbReference type="CDD" id="cd00090">
    <property type="entry name" value="HTH_ARSR"/>
    <property type="match status" value="1"/>
</dbReference>
<dbReference type="EMBL" id="BMKX01000001">
    <property type="protein sequence ID" value="GGJ45968.1"/>
    <property type="molecule type" value="Genomic_DNA"/>
</dbReference>
<dbReference type="Pfam" id="PF12840">
    <property type="entry name" value="HTH_20"/>
    <property type="match status" value="1"/>
</dbReference>
<gene>
    <name evidence="1" type="ORF">GCM10007173_00550</name>
</gene>
<dbReference type="InterPro" id="IPR036390">
    <property type="entry name" value="WH_DNA-bd_sf"/>
</dbReference>